<proteinExistence type="predicted"/>
<dbReference type="InterPro" id="IPR000212">
    <property type="entry name" value="DNA_helicase_UvrD/REP"/>
</dbReference>
<dbReference type="InterPro" id="IPR014016">
    <property type="entry name" value="UvrD-like_ATP-bd"/>
</dbReference>
<keyword evidence="1 5" id="KW-0547">Nucleotide-binding</keyword>
<dbReference type="PROSITE" id="PS51198">
    <property type="entry name" value="UVRD_HELICASE_ATP_BIND"/>
    <property type="match status" value="1"/>
</dbReference>
<dbReference type="PANTHER" id="PTHR11070:SF45">
    <property type="entry name" value="DNA 3'-5' HELICASE"/>
    <property type="match status" value="1"/>
</dbReference>
<reference evidence="7 8" key="1">
    <citation type="submission" date="2024-06" db="EMBL/GenBank/DDBJ databases">
        <title>The Natural Products Discovery Center: Release of the First 8490 Sequenced Strains for Exploring Actinobacteria Biosynthetic Diversity.</title>
        <authorList>
            <person name="Kalkreuter E."/>
            <person name="Kautsar S.A."/>
            <person name="Yang D."/>
            <person name="Bader C.D."/>
            <person name="Teijaro C.N."/>
            <person name="Fluegel L."/>
            <person name="Davis C.M."/>
            <person name="Simpson J.R."/>
            <person name="Lauterbach L."/>
            <person name="Steele A.D."/>
            <person name="Gui C."/>
            <person name="Meng S."/>
            <person name="Li G."/>
            <person name="Viehrig K."/>
            <person name="Ye F."/>
            <person name="Su P."/>
            <person name="Kiefer A.F."/>
            <person name="Nichols A."/>
            <person name="Cepeda A.J."/>
            <person name="Yan W."/>
            <person name="Fan B."/>
            <person name="Jiang Y."/>
            <person name="Adhikari A."/>
            <person name="Zheng C.-J."/>
            <person name="Schuster L."/>
            <person name="Cowan T.M."/>
            <person name="Smanski M.J."/>
            <person name="Chevrette M.G."/>
            <person name="De Carvalho L.P.S."/>
            <person name="Shen B."/>
        </authorList>
    </citation>
    <scope>NUCLEOTIDE SEQUENCE [LARGE SCALE GENOMIC DNA]</scope>
    <source>
        <strain evidence="7 8">NPDC048946</strain>
    </source>
</reference>
<keyword evidence="2 5" id="KW-0378">Hydrolase</keyword>
<dbReference type="Proteomes" id="UP001551482">
    <property type="component" value="Unassembled WGS sequence"/>
</dbReference>
<comment type="caution">
    <text evidence="7">The sequence shown here is derived from an EMBL/GenBank/DDBJ whole genome shotgun (WGS) entry which is preliminary data.</text>
</comment>
<dbReference type="InterPro" id="IPR027417">
    <property type="entry name" value="P-loop_NTPase"/>
</dbReference>
<dbReference type="NCBIfam" id="NF041254">
    <property type="entry name" value="motor_HelR"/>
    <property type="match status" value="1"/>
</dbReference>
<evidence type="ECO:0000256" key="5">
    <source>
        <dbReference type="PROSITE-ProRule" id="PRU00560"/>
    </source>
</evidence>
<gene>
    <name evidence="7" type="primary">helR</name>
    <name evidence="7" type="ORF">AB0C36_10295</name>
</gene>
<evidence type="ECO:0000259" key="6">
    <source>
        <dbReference type="PROSITE" id="PS51198"/>
    </source>
</evidence>
<dbReference type="SUPFAM" id="SSF52540">
    <property type="entry name" value="P-loop containing nucleoside triphosphate hydrolases"/>
    <property type="match status" value="1"/>
</dbReference>
<feature type="binding site" evidence="5">
    <location>
        <begin position="216"/>
        <end position="223"/>
    </location>
    <ligand>
        <name>ATP</name>
        <dbReference type="ChEBI" id="CHEBI:30616"/>
    </ligand>
</feature>
<evidence type="ECO:0000256" key="4">
    <source>
        <dbReference type="ARBA" id="ARBA00022840"/>
    </source>
</evidence>
<evidence type="ECO:0000313" key="7">
    <source>
        <dbReference type="EMBL" id="MEU8133888.1"/>
    </source>
</evidence>
<feature type="domain" description="UvrD-like helicase ATP-binding" evidence="6">
    <location>
        <begin position="195"/>
        <end position="596"/>
    </location>
</feature>
<dbReference type="PANTHER" id="PTHR11070">
    <property type="entry name" value="UVRD / RECB / PCRA DNA HELICASE FAMILY MEMBER"/>
    <property type="match status" value="1"/>
</dbReference>
<protein>
    <submittedName>
        <fullName evidence="7">RNA polymerase recycling motor ATPase HelR</fullName>
    </submittedName>
</protein>
<dbReference type="Gene3D" id="3.40.50.300">
    <property type="entry name" value="P-loop containing nucleotide triphosphate hydrolases"/>
    <property type="match status" value="3"/>
</dbReference>
<evidence type="ECO:0000256" key="3">
    <source>
        <dbReference type="ARBA" id="ARBA00022806"/>
    </source>
</evidence>
<evidence type="ECO:0000313" key="8">
    <source>
        <dbReference type="Proteomes" id="UP001551482"/>
    </source>
</evidence>
<keyword evidence="3 5" id="KW-0347">Helicase</keyword>
<keyword evidence="4 5" id="KW-0067">ATP-binding</keyword>
<evidence type="ECO:0000256" key="1">
    <source>
        <dbReference type="ARBA" id="ARBA00022741"/>
    </source>
</evidence>
<name>A0ABV3DDR9_9ACTN</name>
<dbReference type="RefSeq" id="WP_358352100.1">
    <property type="nucleotide sequence ID" value="NZ_JBEZFP010000019.1"/>
</dbReference>
<organism evidence="7 8">
    <name type="scientific">Streptodolium elevatio</name>
    <dbReference type="NCBI Taxonomy" id="3157996"/>
    <lineage>
        <taxon>Bacteria</taxon>
        <taxon>Bacillati</taxon>
        <taxon>Actinomycetota</taxon>
        <taxon>Actinomycetes</taxon>
        <taxon>Kitasatosporales</taxon>
        <taxon>Streptomycetaceae</taxon>
        <taxon>Streptodolium</taxon>
    </lineage>
</organism>
<keyword evidence="8" id="KW-1185">Reference proteome</keyword>
<sequence length="716" mass="77961">MTPTTTSAFALPEQLTAKADRKLISADERHFAAVAASLDQAIAELSDQLDAARKAPGGVGRDAMDRDIEVHRLSSRLRALRRFGLDLCLGHIVHDDSPEPVYIGRLGLTDDSGRRLLLDWRSPAAEPFFAATHANPMGLASRRRYRWTRGRITDYWDEVFTTEGLEGHAALDDQSAFIASLGGNRSSRMRDVLGTIQADQDAVIRAGSRGALVVDGGPGTGKTVVALHRSAYLLYSDPRLGHRRGGVLFVGPHEPYLAYVADVLPSLGEEGVRTCTLRDLLPEGAAASPEPDPHVARLKSSADMVKAIEKAVRFYEEPPTEGMEVSTDWGDVWLSAEDWAEAFAAPSAATPHNEARDLVLEEVLNILTDKYDGDVSPDVFRRSLRHDTELLDTLNRAWPLLEAADVVGDLWSVPAYLRMCAPWLTSDEVRALQRKHAPQAWTVSDLPLLDAARLRLGDPEASLRRRRQEAGVAAERARMADVIGNIIEADADGEGAVTMLLGKDLQDSLVDESALPSGNADPLAGPFAHIVVDEAQELTDAEWQMLLLRCPSRSFTIVGDRAQARHGFTESWEERLERIGLDRITVTSLSINYRTPEEVMAEAEPAIRAALPDANVPTSVRSSGIPVTHGSADDLEEILAKWIAENAEGVACVIGDPGFEPTSRVRSLTPELSKGLEFDLVVLVDPEAFGTGIEGAVDRYVAMTRATRQLVVLTSG</sequence>
<accession>A0ABV3DDR9</accession>
<evidence type="ECO:0000256" key="2">
    <source>
        <dbReference type="ARBA" id="ARBA00022801"/>
    </source>
</evidence>
<dbReference type="EMBL" id="JBEZFP010000019">
    <property type="protein sequence ID" value="MEU8133888.1"/>
    <property type="molecule type" value="Genomic_DNA"/>
</dbReference>